<dbReference type="CDD" id="cd00009">
    <property type="entry name" value="AAA"/>
    <property type="match status" value="1"/>
</dbReference>
<evidence type="ECO:0000313" key="5">
    <source>
        <dbReference type="EMBL" id="MFC0179518.1"/>
    </source>
</evidence>
<comment type="caution">
    <text evidence="5">The sequence shown here is derived from an EMBL/GenBank/DDBJ whole genome shotgun (WGS) entry which is preliminary data.</text>
</comment>
<feature type="domain" description="AAA+ ATPase" evidence="4">
    <location>
        <begin position="65"/>
        <end position="227"/>
    </location>
</feature>
<name>A0ABV6CE39_9GAMM</name>
<dbReference type="Gene3D" id="3.40.50.300">
    <property type="entry name" value="P-loop containing nucleotide triphosphate hydrolases"/>
    <property type="match status" value="1"/>
</dbReference>
<dbReference type="SUPFAM" id="SSF52540">
    <property type="entry name" value="P-loop containing nucleoside triphosphate hydrolases"/>
    <property type="match status" value="1"/>
</dbReference>
<organism evidence="5 6">
    <name type="scientific">Thorsellia kenyensis</name>
    <dbReference type="NCBI Taxonomy" id="1549888"/>
    <lineage>
        <taxon>Bacteria</taxon>
        <taxon>Pseudomonadati</taxon>
        <taxon>Pseudomonadota</taxon>
        <taxon>Gammaproteobacteria</taxon>
        <taxon>Enterobacterales</taxon>
        <taxon>Thorselliaceae</taxon>
        <taxon>Thorsellia</taxon>
    </lineage>
</organism>
<dbReference type="InterPro" id="IPR011704">
    <property type="entry name" value="ATPase_dyneun-rel_AAA"/>
</dbReference>
<dbReference type="InterPro" id="IPR013615">
    <property type="entry name" value="CbbQ_C"/>
</dbReference>
<dbReference type="SMART" id="SM00382">
    <property type="entry name" value="AAA"/>
    <property type="match status" value="1"/>
</dbReference>
<dbReference type="EMBL" id="JBHLXE010000052">
    <property type="protein sequence ID" value="MFC0179518.1"/>
    <property type="molecule type" value="Genomic_DNA"/>
</dbReference>
<comment type="similarity">
    <text evidence="1">Belongs to the CbbQ/NirQ/NorQ/GpvN family.</text>
</comment>
<dbReference type="Pfam" id="PF08406">
    <property type="entry name" value="CbbQ_C"/>
    <property type="match status" value="1"/>
</dbReference>
<evidence type="ECO:0000259" key="4">
    <source>
        <dbReference type="SMART" id="SM00382"/>
    </source>
</evidence>
<proteinExistence type="inferred from homology"/>
<evidence type="ECO:0000256" key="3">
    <source>
        <dbReference type="ARBA" id="ARBA00022840"/>
    </source>
</evidence>
<keyword evidence="2" id="KW-0547">Nucleotide-binding</keyword>
<reference evidence="5 6" key="1">
    <citation type="submission" date="2024-09" db="EMBL/GenBank/DDBJ databases">
        <authorList>
            <person name="Sun Q."/>
            <person name="Mori K."/>
        </authorList>
    </citation>
    <scope>NUCLEOTIDE SEQUENCE [LARGE SCALE GENOMIC DNA]</scope>
    <source>
        <strain evidence="5 6">CCM 8545</strain>
    </source>
</reference>
<evidence type="ECO:0000256" key="2">
    <source>
        <dbReference type="ARBA" id="ARBA00022741"/>
    </source>
</evidence>
<keyword evidence="3" id="KW-0067">ATP-binding</keyword>
<gene>
    <name evidence="5" type="ORF">ACFFIT_05340</name>
</gene>
<accession>A0ABV6CE39</accession>
<dbReference type="InterPro" id="IPR027417">
    <property type="entry name" value="P-loop_NTPase"/>
</dbReference>
<evidence type="ECO:0000256" key="1">
    <source>
        <dbReference type="ARBA" id="ARBA00009417"/>
    </source>
</evidence>
<dbReference type="RefSeq" id="WP_385876620.1">
    <property type="nucleotide sequence ID" value="NZ_JBHLXE010000052.1"/>
</dbReference>
<dbReference type="InterPro" id="IPR003593">
    <property type="entry name" value="AAA+_ATPase"/>
</dbReference>
<dbReference type="PANTHER" id="PTHR48103">
    <property type="entry name" value="MIDASIN-RELATED"/>
    <property type="match status" value="1"/>
</dbReference>
<dbReference type="Pfam" id="PF07728">
    <property type="entry name" value="AAA_5"/>
    <property type="match status" value="1"/>
</dbReference>
<dbReference type="PANTHER" id="PTHR48103:SF2">
    <property type="entry name" value="MIDASIN"/>
    <property type="match status" value="1"/>
</dbReference>
<sequence>MSETDQSNTLKYKIAETFNVEAPEQLYVEAFSNDKTSTAIPKLDNDYVFRKEELRDVLAYLSHPEGDGMYITGPTGSGKTSLICQVAARLNWPVQQVNAHGRLELSDLIGFLSLVNGNMVFVEGALTKAVRHGHILIINEMDLAEPSELAGLNDLLEGAPLILTQNGGEIIYPHPKFRFIATGNSSGSGDTSGLYQGVMQQNLAFMDRFRMLEVNYPDASIEIDILSKVAPDLPEAFRVNMVKIANDIRRLFIGSHNSSAELSITLSTRTLIRWAKLTLAFKGAPNALEYALTRSLTARALPEQREAIHRIAADTFGEIWKNTSKQP</sequence>
<protein>
    <submittedName>
        <fullName evidence="5">AAA family ATPase</fullName>
    </submittedName>
</protein>
<keyword evidence="6" id="KW-1185">Reference proteome</keyword>
<dbReference type="Proteomes" id="UP001589758">
    <property type="component" value="Unassembled WGS sequence"/>
</dbReference>
<evidence type="ECO:0000313" key="6">
    <source>
        <dbReference type="Proteomes" id="UP001589758"/>
    </source>
</evidence>